<sequence length="84" mass="9117">MQFPLHSSSVSGARVMSTSLSATPQMVPTHYAFSIAEPITPTRHFVISPCWDLNRLQNTTPHSPAIGKTLSLALTRAQSTEVNP</sequence>
<protein>
    <submittedName>
        <fullName evidence="1">Uncharacterized protein</fullName>
    </submittedName>
</protein>
<dbReference type="EMBL" id="RQXW01000001">
    <property type="protein sequence ID" value="RTE67399.1"/>
    <property type="molecule type" value="Genomic_DNA"/>
</dbReference>
<dbReference type="RefSeq" id="WP_126156609.1">
    <property type="nucleotide sequence ID" value="NZ_RQXW01000001.1"/>
</dbReference>
<accession>A0A430KV92</accession>
<reference evidence="1 2" key="1">
    <citation type="submission" date="2018-11" db="EMBL/GenBank/DDBJ databases">
        <title>The draft genome sequence of Amphritea opalescens ANRC-JH13T.</title>
        <authorList>
            <person name="Fang Z."/>
            <person name="Zhang Y."/>
            <person name="Han X."/>
        </authorList>
    </citation>
    <scope>NUCLEOTIDE SEQUENCE [LARGE SCALE GENOMIC DNA]</scope>
    <source>
        <strain evidence="1 2">ANRC-JH13</strain>
    </source>
</reference>
<name>A0A430KV92_9GAMM</name>
<keyword evidence="2" id="KW-1185">Reference proteome</keyword>
<comment type="caution">
    <text evidence="1">The sequence shown here is derived from an EMBL/GenBank/DDBJ whole genome shotgun (WGS) entry which is preliminary data.</text>
</comment>
<dbReference type="Proteomes" id="UP000283087">
    <property type="component" value="Unassembled WGS sequence"/>
</dbReference>
<proteinExistence type="predicted"/>
<gene>
    <name evidence="1" type="ORF">EH243_00135</name>
</gene>
<evidence type="ECO:0000313" key="1">
    <source>
        <dbReference type="EMBL" id="RTE67399.1"/>
    </source>
</evidence>
<dbReference type="AlphaFoldDB" id="A0A430KV92"/>
<evidence type="ECO:0000313" key="2">
    <source>
        <dbReference type="Proteomes" id="UP000283087"/>
    </source>
</evidence>
<organism evidence="1 2">
    <name type="scientific">Amphritea opalescens</name>
    <dbReference type="NCBI Taxonomy" id="2490544"/>
    <lineage>
        <taxon>Bacteria</taxon>
        <taxon>Pseudomonadati</taxon>
        <taxon>Pseudomonadota</taxon>
        <taxon>Gammaproteobacteria</taxon>
        <taxon>Oceanospirillales</taxon>
        <taxon>Oceanospirillaceae</taxon>
        <taxon>Amphritea</taxon>
    </lineage>
</organism>